<evidence type="ECO:0000256" key="3">
    <source>
        <dbReference type="SAM" id="SignalP"/>
    </source>
</evidence>
<evidence type="ECO:0000313" key="5">
    <source>
        <dbReference type="EMBL" id="AZQ61119.1"/>
    </source>
</evidence>
<accession>A0A3Q9FND1</accession>
<protein>
    <recommendedName>
        <fullName evidence="4">Bacterial surface antigen (D15) domain-containing protein</fullName>
    </recommendedName>
</protein>
<keyword evidence="3" id="KW-0732">Signal</keyword>
<comment type="subcellular location">
    <subcellularLocation>
        <location evidence="1">Membrane</location>
    </subcellularLocation>
</comment>
<dbReference type="OrthoDB" id="5844298at2"/>
<evidence type="ECO:0000313" key="6">
    <source>
        <dbReference type="Proteomes" id="UP000267268"/>
    </source>
</evidence>
<dbReference type="Proteomes" id="UP000267268">
    <property type="component" value="Chromosome 1"/>
</dbReference>
<sequence length="394" mass="45041">MYLSKCSSFYIVLLLLFSINFTINAQSDKKKKSGKKEMTKFNTVEERKGVKLRVVPGPMYDPSIKFGLFVAPMLTYYPSKGDTISPVSMTSFYGMYTTNNSYIAGFNNELYLKEDTWRVRVRAGGGGLNKDISLYNVYDNTLDVDTTNITTADAKQNVFQFDSYLMRRVYNKLYMGLGYNYKKIDFEGNNSRADTLVEANGLAGSSGNNGVAYKMDFDTRDNVNYPYKGYFLSYTGYQYFNSGGKSNAYFANLLKIMGFWSINKNSRHVIAAKVYANLLAGDPEVANFSYYGRVNGDVQRGYQSGRRVDKNALNIEVEYRWTTPLFDNRLRFMGLLGNGKVFGYYNDFTEAEWLPVVGVGVRYAILPYERINVRLDTTYSKDGFIWYFGIREAF</sequence>
<dbReference type="GO" id="GO:0019867">
    <property type="term" value="C:outer membrane"/>
    <property type="evidence" value="ECO:0007669"/>
    <property type="project" value="InterPro"/>
</dbReference>
<dbReference type="Pfam" id="PF01103">
    <property type="entry name" value="Omp85"/>
    <property type="match status" value="1"/>
</dbReference>
<keyword evidence="6" id="KW-1185">Reference proteome</keyword>
<dbReference type="EMBL" id="CP034562">
    <property type="protein sequence ID" value="AZQ61119.1"/>
    <property type="molecule type" value="Genomic_DNA"/>
</dbReference>
<name>A0A3Q9FND1_9BACT</name>
<evidence type="ECO:0000256" key="1">
    <source>
        <dbReference type="ARBA" id="ARBA00004370"/>
    </source>
</evidence>
<keyword evidence="2" id="KW-0472">Membrane</keyword>
<dbReference type="Gene3D" id="2.40.160.50">
    <property type="entry name" value="membrane protein fhac: a member of the omp85/tpsb transporter family"/>
    <property type="match status" value="1"/>
</dbReference>
<feature type="domain" description="Bacterial surface antigen (D15)" evidence="4">
    <location>
        <begin position="136"/>
        <end position="306"/>
    </location>
</feature>
<evidence type="ECO:0000256" key="2">
    <source>
        <dbReference type="ARBA" id="ARBA00023136"/>
    </source>
</evidence>
<gene>
    <name evidence="5" type="ORF">EI427_02460</name>
</gene>
<feature type="signal peptide" evidence="3">
    <location>
        <begin position="1"/>
        <end position="25"/>
    </location>
</feature>
<organism evidence="5 6">
    <name type="scientific">Flammeovirga pectinis</name>
    <dbReference type="NCBI Taxonomy" id="2494373"/>
    <lineage>
        <taxon>Bacteria</taxon>
        <taxon>Pseudomonadati</taxon>
        <taxon>Bacteroidota</taxon>
        <taxon>Cytophagia</taxon>
        <taxon>Cytophagales</taxon>
        <taxon>Flammeovirgaceae</taxon>
        <taxon>Flammeovirga</taxon>
    </lineage>
</organism>
<evidence type="ECO:0000259" key="4">
    <source>
        <dbReference type="Pfam" id="PF01103"/>
    </source>
</evidence>
<dbReference type="InterPro" id="IPR000184">
    <property type="entry name" value="Bac_surfAg_D15"/>
</dbReference>
<reference evidence="5 6" key="1">
    <citation type="submission" date="2018-12" db="EMBL/GenBank/DDBJ databases">
        <title>Flammeovirga pectinis sp. nov., isolated from the gut of the Korean scallop, Patinopecten yessoensis.</title>
        <authorList>
            <person name="Bae J.-W."/>
            <person name="Jeong Y.-S."/>
            <person name="Kang W."/>
        </authorList>
    </citation>
    <scope>NUCLEOTIDE SEQUENCE [LARGE SCALE GENOMIC DNA]</scope>
    <source>
        <strain evidence="5 6">L12M1</strain>
    </source>
</reference>
<dbReference type="RefSeq" id="WP_126611238.1">
    <property type="nucleotide sequence ID" value="NZ_CP034562.1"/>
</dbReference>
<proteinExistence type="predicted"/>
<dbReference type="KEGG" id="fll:EI427_02460"/>
<feature type="chain" id="PRO_5018665651" description="Bacterial surface antigen (D15) domain-containing protein" evidence="3">
    <location>
        <begin position="26"/>
        <end position="394"/>
    </location>
</feature>
<dbReference type="AlphaFoldDB" id="A0A3Q9FND1"/>